<reference evidence="1" key="1">
    <citation type="journal article" date="2015" name="Nature">
        <title>Complex archaea that bridge the gap between prokaryotes and eukaryotes.</title>
        <authorList>
            <person name="Spang A."/>
            <person name="Saw J.H."/>
            <person name="Jorgensen S.L."/>
            <person name="Zaremba-Niedzwiedzka K."/>
            <person name="Martijn J."/>
            <person name="Lind A.E."/>
            <person name="van Eijk R."/>
            <person name="Schleper C."/>
            <person name="Guy L."/>
            <person name="Ettema T.J."/>
        </authorList>
    </citation>
    <scope>NUCLEOTIDE SEQUENCE</scope>
</reference>
<sequence length="297" mass="30914">GKAFKGAIPTLGKDIFVDSVTGADTSDGLTPDRALATLDAAFALCTADKGYRIILLPNHAETVTAAGGIAHDVAGVSVIGLGNYNQRPRILMDAGTATYDISAADAYIENIVFASGHLLSAVCFDVTAVGAHIHNVQFDDNTTAENWATPVKATGAANTADGLKITNCRWTPLVATVNALEFLEITDDIDDLVVADNWIIHEGIASPLILQAGSKVMHNAVIVDNFLSHKMTSGDLFIDNGGATNSGIIARNFCGNADVTTSQEGGAATGMRFFENLYTSTATDSGALVPVAETPLT</sequence>
<name>A0A0F9DD44_9ZZZZ</name>
<gene>
    <name evidence="1" type="ORF">LCGC14_2561170</name>
</gene>
<comment type="caution">
    <text evidence="1">The sequence shown here is derived from an EMBL/GenBank/DDBJ whole genome shotgun (WGS) entry which is preliminary data.</text>
</comment>
<dbReference type="InterPro" id="IPR011050">
    <property type="entry name" value="Pectin_lyase_fold/virulence"/>
</dbReference>
<protein>
    <recommendedName>
        <fullName evidence="2">Right handed beta helix domain-containing protein</fullName>
    </recommendedName>
</protein>
<evidence type="ECO:0000313" key="1">
    <source>
        <dbReference type="EMBL" id="KKL09908.1"/>
    </source>
</evidence>
<feature type="non-terminal residue" evidence="1">
    <location>
        <position position="1"/>
    </location>
</feature>
<accession>A0A0F9DD44</accession>
<dbReference type="AlphaFoldDB" id="A0A0F9DD44"/>
<proteinExistence type="predicted"/>
<dbReference type="SUPFAM" id="SSF51126">
    <property type="entry name" value="Pectin lyase-like"/>
    <property type="match status" value="1"/>
</dbReference>
<dbReference type="EMBL" id="LAZR01042278">
    <property type="protein sequence ID" value="KKL09908.1"/>
    <property type="molecule type" value="Genomic_DNA"/>
</dbReference>
<organism evidence="1">
    <name type="scientific">marine sediment metagenome</name>
    <dbReference type="NCBI Taxonomy" id="412755"/>
    <lineage>
        <taxon>unclassified sequences</taxon>
        <taxon>metagenomes</taxon>
        <taxon>ecological metagenomes</taxon>
    </lineage>
</organism>
<evidence type="ECO:0008006" key="2">
    <source>
        <dbReference type="Google" id="ProtNLM"/>
    </source>
</evidence>